<dbReference type="EMBL" id="BAABDH010000038">
    <property type="protein sequence ID" value="GAA3936652.1"/>
    <property type="molecule type" value="Genomic_DNA"/>
</dbReference>
<sequence length="244" mass="27113">MSVPGSLQIVTLTVSSIGYETVQRQVEVGDSVFFGLSVSYKTLCDLTINPSWKAGLSSGVRYAPLGASIHFLGSHHIPSSLKLHVDYQTNLRQNHAFIAGVELPPLLRHNQFTITEQVSYQQFQAAPAKLQFRAYSATVGLGVYRIGSVRVPDLLVGAGHSRYQTLQRPEAAAETGYGYIVGLRRSFGYPLRALVLVQATRWPDFWQLQGSASRAVFGKFSAGVSYQQLRRYQEVSLTLSRYFY</sequence>
<keyword evidence="2" id="KW-1185">Reference proteome</keyword>
<evidence type="ECO:0008006" key="3">
    <source>
        <dbReference type="Google" id="ProtNLM"/>
    </source>
</evidence>
<accession>A0ABP7N7M6</accession>
<organism evidence="1 2">
    <name type="scientific">Hymenobacter algoricola</name>
    <dbReference type="NCBI Taxonomy" id="486267"/>
    <lineage>
        <taxon>Bacteria</taxon>
        <taxon>Pseudomonadati</taxon>
        <taxon>Bacteroidota</taxon>
        <taxon>Cytophagia</taxon>
        <taxon>Cytophagales</taxon>
        <taxon>Hymenobacteraceae</taxon>
        <taxon>Hymenobacter</taxon>
    </lineage>
</organism>
<comment type="caution">
    <text evidence="1">The sequence shown here is derived from an EMBL/GenBank/DDBJ whole genome shotgun (WGS) entry which is preliminary data.</text>
</comment>
<gene>
    <name evidence="1" type="ORF">GCM10022406_21090</name>
</gene>
<dbReference type="Proteomes" id="UP001499909">
    <property type="component" value="Unassembled WGS sequence"/>
</dbReference>
<name>A0ABP7N7M6_9BACT</name>
<reference evidence="2" key="1">
    <citation type="journal article" date="2019" name="Int. J. Syst. Evol. Microbiol.">
        <title>The Global Catalogue of Microorganisms (GCM) 10K type strain sequencing project: providing services to taxonomists for standard genome sequencing and annotation.</title>
        <authorList>
            <consortium name="The Broad Institute Genomics Platform"/>
            <consortium name="The Broad Institute Genome Sequencing Center for Infectious Disease"/>
            <person name="Wu L."/>
            <person name="Ma J."/>
        </authorList>
    </citation>
    <scope>NUCLEOTIDE SEQUENCE [LARGE SCALE GENOMIC DNA]</scope>
    <source>
        <strain evidence="2">JCM 17214</strain>
    </source>
</reference>
<protein>
    <recommendedName>
        <fullName evidence="3">Outer membrane protein beta-barrel domain-containing protein</fullName>
    </recommendedName>
</protein>
<evidence type="ECO:0000313" key="2">
    <source>
        <dbReference type="Proteomes" id="UP001499909"/>
    </source>
</evidence>
<evidence type="ECO:0000313" key="1">
    <source>
        <dbReference type="EMBL" id="GAA3936652.1"/>
    </source>
</evidence>
<proteinExistence type="predicted"/>